<evidence type="ECO:0000256" key="8">
    <source>
        <dbReference type="ARBA" id="ARBA00022842"/>
    </source>
</evidence>
<evidence type="ECO:0000256" key="6">
    <source>
        <dbReference type="ARBA" id="ARBA00022763"/>
    </source>
</evidence>
<dbReference type="AlphaFoldDB" id="A0A9W8J1H4"/>
<dbReference type="EMBL" id="JANBPK010001054">
    <property type="protein sequence ID" value="KAJ2926552.1"/>
    <property type="molecule type" value="Genomic_DNA"/>
</dbReference>
<dbReference type="GO" id="GO:0070260">
    <property type="term" value="F:5'-tyrosyl-DNA phosphodiesterase activity"/>
    <property type="evidence" value="ECO:0007669"/>
    <property type="project" value="TreeGrafter"/>
</dbReference>
<dbReference type="PANTHER" id="PTHR15822">
    <property type="entry name" value="TRAF AND TNF RECEPTOR-ASSOCIATED PROTEIN"/>
    <property type="match status" value="1"/>
</dbReference>
<comment type="subcellular location">
    <subcellularLocation>
        <location evidence="3">Nucleus</location>
        <location evidence="3">PML body</location>
    </subcellularLocation>
</comment>
<accession>A0A9W8J1H4</accession>
<dbReference type="OrthoDB" id="9975959at2759"/>
<feature type="non-terminal residue" evidence="12">
    <location>
        <position position="335"/>
    </location>
</feature>
<evidence type="ECO:0000256" key="10">
    <source>
        <dbReference type="ARBA" id="ARBA00023242"/>
    </source>
</evidence>
<keyword evidence="7" id="KW-0378">Hydrolase</keyword>
<dbReference type="Pfam" id="PF03372">
    <property type="entry name" value="Exo_endo_phos"/>
    <property type="match status" value="1"/>
</dbReference>
<sequence length="335" mass="36460">MELASQTPEASSLHPTYHSWPPADCVSVLSPRSTHPIDSGHQYLREPSDTAACSSDLSLITWNIDACSSRRIIRTKLILGSILEQPKRPDIVFLQEVTSDVRSSILDNAKVREAFLVTDAEDRTSFEGVPFANMILLSNERFAFDLESQKEEDRVEGGSKFMLGPVSRVKLPSKYGRCALSVDIIPPFAPSTPTTACRLINVHLDSLGDTLPYRAEQMAIIANLLREPGCGGGLVAGDFNAISPEDHALLEENGLVDAWLTLHGKEGLDGATWGVGVKRRDGLGPGRLDKVAMLGVEAKEMEILRPGLIEVPKPGGDSDYMPCSDHSGLRLRFTA</sequence>
<dbReference type="InterPro" id="IPR036691">
    <property type="entry name" value="Endo/exonu/phosph_ase_sf"/>
</dbReference>
<dbReference type="GO" id="GO:0046872">
    <property type="term" value="F:metal ion binding"/>
    <property type="evidence" value="ECO:0007669"/>
    <property type="project" value="UniProtKB-KW"/>
</dbReference>
<dbReference type="SUPFAM" id="SSF56219">
    <property type="entry name" value="DNase I-like"/>
    <property type="match status" value="1"/>
</dbReference>
<evidence type="ECO:0000256" key="2">
    <source>
        <dbReference type="ARBA" id="ARBA00001946"/>
    </source>
</evidence>
<evidence type="ECO:0000313" key="12">
    <source>
        <dbReference type="EMBL" id="KAJ2926552.1"/>
    </source>
</evidence>
<dbReference type="GO" id="GO:0005737">
    <property type="term" value="C:cytoplasm"/>
    <property type="evidence" value="ECO:0007669"/>
    <property type="project" value="TreeGrafter"/>
</dbReference>
<dbReference type="Gene3D" id="3.60.10.10">
    <property type="entry name" value="Endonuclease/exonuclease/phosphatase"/>
    <property type="match status" value="1"/>
</dbReference>
<evidence type="ECO:0000256" key="3">
    <source>
        <dbReference type="ARBA" id="ARBA00004322"/>
    </source>
</evidence>
<proteinExistence type="predicted"/>
<evidence type="ECO:0000256" key="7">
    <source>
        <dbReference type="ARBA" id="ARBA00022801"/>
    </source>
</evidence>
<dbReference type="PANTHER" id="PTHR15822:SF4">
    <property type="entry name" value="TYROSYL-DNA PHOSPHODIESTERASE 2"/>
    <property type="match status" value="1"/>
</dbReference>
<evidence type="ECO:0000259" key="11">
    <source>
        <dbReference type="Pfam" id="PF03372"/>
    </source>
</evidence>
<protein>
    <recommendedName>
        <fullName evidence="11">Endonuclease/exonuclease/phosphatase domain-containing protein</fullName>
    </recommendedName>
</protein>
<evidence type="ECO:0000256" key="4">
    <source>
        <dbReference type="ARBA" id="ARBA00022722"/>
    </source>
</evidence>
<gene>
    <name evidence="12" type="ORF">H1R20_g10546</name>
</gene>
<dbReference type="GO" id="GO:0006302">
    <property type="term" value="P:double-strand break repair"/>
    <property type="evidence" value="ECO:0007669"/>
    <property type="project" value="TreeGrafter"/>
</dbReference>
<keyword evidence="4" id="KW-0540">Nuclease</keyword>
<evidence type="ECO:0000256" key="5">
    <source>
        <dbReference type="ARBA" id="ARBA00022723"/>
    </source>
</evidence>
<reference evidence="12" key="1">
    <citation type="submission" date="2022-06" db="EMBL/GenBank/DDBJ databases">
        <title>Genome Sequence of Candolleomyces eurysporus.</title>
        <authorList>
            <person name="Buettner E."/>
        </authorList>
    </citation>
    <scope>NUCLEOTIDE SEQUENCE</scope>
    <source>
        <strain evidence="12">VTCC 930004</strain>
    </source>
</reference>
<keyword evidence="13" id="KW-1185">Reference proteome</keyword>
<dbReference type="InterPro" id="IPR051547">
    <property type="entry name" value="TDP2-like"/>
</dbReference>
<keyword evidence="9" id="KW-0234">DNA repair</keyword>
<keyword evidence="5" id="KW-0479">Metal-binding</keyword>
<dbReference type="GO" id="GO:0004518">
    <property type="term" value="F:nuclease activity"/>
    <property type="evidence" value="ECO:0007669"/>
    <property type="project" value="UniProtKB-KW"/>
</dbReference>
<evidence type="ECO:0000256" key="1">
    <source>
        <dbReference type="ARBA" id="ARBA00001936"/>
    </source>
</evidence>
<keyword evidence="8" id="KW-0460">Magnesium</keyword>
<dbReference type="Proteomes" id="UP001140091">
    <property type="component" value="Unassembled WGS sequence"/>
</dbReference>
<feature type="domain" description="Endonuclease/exonuclease/phosphatase" evidence="11">
    <location>
        <begin position="60"/>
        <end position="326"/>
    </location>
</feature>
<comment type="cofactor">
    <cofactor evidence="1">
        <name>Mn(2+)</name>
        <dbReference type="ChEBI" id="CHEBI:29035"/>
    </cofactor>
</comment>
<keyword evidence="10" id="KW-0539">Nucleus</keyword>
<name>A0A9W8J1H4_9AGAR</name>
<dbReference type="GO" id="GO:0003697">
    <property type="term" value="F:single-stranded DNA binding"/>
    <property type="evidence" value="ECO:0007669"/>
    <property type="project" value="TreeGrafter"/>
</dbReference>
<evidence type="ECO:0000313" key="13">
    <source>
        <dbReference type="Proteomes" id="UP001140091"/>
    </source>
</evidence>
<dbReference type="CDD" id="cd09080">
    <property type="entry name" value="TDP2"/>
    <property type="match status" value="1"/>
</dbReference>
<comment type="caution">
    <text evidence="12">The sequence shown here is derived from an EMBL/GenBank/DDBJ whole genome shotgun (WGS) entry which is preliminary data.</text>
</comment>
<organism evidence="12 13">
    <name type="scientific">Candolleomyces eurysporus</name>
    <dbReference type="NCBI Taxonomy" id="2828524"/>
    <lineage>
        <taxon>Eukaryota</taxon>
        <taxon>Fungi</taxon>
        <taxon>Dikarya</taxon>
        <taxon>Basidiomycota</taxon>
        <taxon>Agaricomycotina</taxon>
        <taxon>Agaricomycetes</taxon>
        <taxon>Agaricomycetidae</taxon>
        <taxon>Agaricales</taxon>
        <taxon>Agaricineae</taxon>
        <taxon>Psathyrellaceae</taxon>
        <taxon>Candolleomyces</taxon>
    </lineage>
</organism>
<comment type="cofactor">
    <cofactor evidence="2">
        <name>Mg(2+)</name>
        <dbReference type="ChEBI" id="CHEBI:18420"/>
    </cofactor>
</comment>
<evidence type="ECO:0000256" key="9">
    <source>
        <dbReference type="ARBA" id="ARBA00023204"/>
    </source>
</evidence>
<keyword evidence="6" id="KW-0227">DNA damage</keyword>
<dbReference type="InterPro" id="IPR005135">
    <property type="entry name" value="Endo/exonuclease/phosphatase"/>
</dbReference>